<dbReference type="Pfam" id="PF00378">
    <property type="entry name" value="ECH_1"/>
    <property type="match status" value="1"/>
</dbReference>
<dbReference type="CDD" id="cd06558">
    <property type="entry name" value="crotonase-like"/>
    <property type="match status" value="1"/>
</dbReference>
<dbReference type="SUPFAM" id="SSF52096">
    <property type="entry name" value="ClpP/crotonase"/>
    <property type="match status" value="1"/>
</dbReference>
<proteinExistence type="inferred from homology"/>
<name>A0ABP8G362_9BACT</name>
<dbReference type="PANTHER" id="PTHR42964:SF1">
    <property type="entry name" value="POLYKETIDE BIOSYNTHESIS ENOYL-COA HYDRATASE PKSH-RELATED"/>
    <property type="match status" value="1"/>
</dbReference>
<dbReference type="EMBL" id="BAABFN010000007">
    <property type="protein sequence ID" value="GAA4316027.1"/>
    <property type="molecule type" value="Genomic_DNA"/>
</dbReference>
<keyword evidence="3" id="KW-1185">Reference proteome</keyword>
<reference evidence="3" key="1">
    <citation type="journal article" date="2019" name="Int. J. Syst. Evol. Microbiol.">
        <title>The Global Catalogue of Microorganisms (GCM) 10K type strain sequencing project: providing services to taxonomists for standard genome sequencing and annotation.</title>
        <authorList>
            <consortium name="The Broad Institute Genomics Platform"/>
            <consortium name="The Broad Institute Genome Sequencing Center for Infectious Disease"/>
            <person name="Wu L."/>
            <person name="Ma J."/>
        </authorList>
    </citation>
    <scope>NUCLEOTIDE SEQUENCE [LARGE SCALE GENOMIC DNA]</scope>
    <source>
        <strain evidence="3">JCM 17664</strain>
    </source>
</reference>
<evidence type="ECO:0000256" key="1">
    <source>
        <dbReference type="ARBA" id="ARBA00005254"/>
    </source>
</evidence>
<evidence type="ECO:0000313" key="3">
    <source>
        <dbReference type="Proteomes" id="UP001501207"/>
    </source>
</evidence>
<dbReference type="InterPro" id="IPR051683">
    <property type="entry name" value="Enoyl-CoA_Hydratase/Isomerase"/>
</dbReference>
<gene>
    <name evidence="2" type="ORF">GCM10023143_27710</name>
</gene>
<dbReference type="Proteomes" id="UP001501207">
    <property type="component" value="Unassembled WGS sequence"/>
</dbReference>
<dbReference type="RefSeq" id="WP_344980336.1">
    <property type="nucleotide sequence ID" value="NZ_BAABFN010000007.1"/>
</dbReference>
<comment type="similarity">
    <text evidence="1">Belongs to the enoyl-CoA hydratase/isomerase family.</text>
</comment>
<protein>
    <submittedName>
        <fullName evidence="2">Enoyl-CoA hydratase/isomerase family protein</fullName>
    </submittedName>
</protein>
<dbReference type="PANTHER" id="PTHR42964">
    <property type="entry name" value="ENOYL-COA HYDRATASE"/>
    <property type="match status" value="1"/>
</dbReference>
<organism evidence="2 3">
    <name type="scientific">Compostibacter hankyongensis</name>
    <dbReference type="NCBI Taxonomy" id="1007089"/>
    <lineage>
        <taxon>Bacteria</taxon>
        <taxon>Pseudomonadati</taxon>
        <taxon>Bacteroidota</taxon>
        <taxon>Chitinophagia</taxon>
        <taxon>Chitinophagales</taxon>
        <taxon>Chitinophagaceae</taxon>
        <taxon>Compostibacter</taxon>
    </lineage>
</organism>
<dbReference type="Gene3D" id="3.90.226.10">
    <property type="entry name" value="2-enoyl-CoA Hydratase, Chain A, domain 1"/>
    <property type="match status" value="1"/>
</dbReference>
<accession>A0ABP8G362</accession>
<dbReference type="InterPro" id="IPR029045">
    <property type="entry name" value="ClpP/crotonase-like_dom_sf"/>
</dbReference>
<evidence type="ECO:0000313" key="2">
    <source>
        <dbReference type="EMBL" id="GAA4316027.1"/>
    </source>
</evidence>
<comment type="caution">
    <text evidence="2">The sequence shown here is derived from an EMBL/GenBank/DDBJ whole genome shotgun (WGS) entry which is preliminary data.</text>
</comment>
<sequence>MEQQGYVDYSVDQAVGTIRFFHPAHNALPAYLLEALTAAVERGGADPAAHVLRLESAGDRTFCAGASFDELAAVTDEAAGIKFFSGFAAVINACRRCPKLIIGRVQGKAVGGGVGIAAATDYCFATEAAAIRLSELTLGIGPFVVAPAIERKIGLAALSRLAIRASEWQSAAWAREHGLYTELFADIAGMDAAMATLAAELAASSPAAMRALKQMLWQGTEHWDTLLAERAALSGMLILSAQARAAMAAFKAGKR</sequence>
<dbReference type="InterPro" id="IPR001753">
    <property type="entry name" value="Enoyl-CoA_hydra/iso"/>
</dbReference>